<dbReference type="EC" id="2.7.13.3" evidence="3"/>
<keyword evidence="11" id="KW-0902">Two-component regulatory system</keyword>
<evidence type="ECO:0000256" key="10">
    <source>
        <dbReference type="ARBA" id="ARBA00022989"/>
    </source>
</evidence>
<dbReference type="GO" id="GO:0030295">
    <property type="term" value="F:protein kinase activator activity"/>
    <property type="evidence" value="ECO:0007669"/>
    <property type="project" value="TreeGrafter"/>
</dbReference>
<evidence type="ECO:0000256" key="3">
    <source>
        <dbReference type="ARBA" id="ARBA00012438"/>
    </source>
</evidence>
<accession>A0A1N6ELW7</accession>
<comment type="catalytic activity">
    <reaction evidence="1">
        <text>ATP + protein L-histidine = ADP + protein N-phospho-L-histidine.</text>
        <dbReference type="EC" id="2.7.13.3"/>
    </reaction>
</comment>
<keyword evidence="4" id="KW-0597">Phosphoprotein</keyword>
<dbReference type="PROSITE" id="PS50109">
    <property type="entry name" value="HIS_KIN"/>
    <property type="match status" value="1"/>
</dbReference>
<dbReference type="PANTHER" id="PTHR42878">
    <property type="entry name" value="TWO-COMPONENT HISTIDINE KINASE"/>
    <property type="match status" value="1"/>
</dbReference>
<evidence type="ECO:0000259" key="13">
    <source>
        <dbReference type="PROSITE" id="PS50109"/>
    </source>
</evidence>
<evidence type="ECO:0000256" key="7">
    <source>
        <dbReference type="ARBA" id="ARBA00022741"/>
    </source>
</evidence>
<dbReference type="GO" id="GO:0007234">
    <property type="term" value="P:osmosensory signaling via phosphorelay pathway"/>
    <property type="evidence" value="ECO:0007669"/>
    <property type="project" value="TreeGrafter"/>
</dbReference>
<keyword evidence="12" id="KW-0472">Membrane</keyword>
<evidence type="ECO:0000256" key="6">
    <source>
        <dbReference type="ARBA" id="ARBA00022692"/>
    </source>
</evidence>
<dbReference type="Proteomes" id="UP000184932">
    <property type="component" value="Unassembled WGS sequence"/>
</dbReference>
<keyword evidence="6" id="KW-0812">Transmembrane</keyword>
<dbReference type="PROSITE" id="PS50113">
    <property type="entry name" value="PAC"/>
    <property type="match status" value="1"/>
</dbReference>
<comment type="subcellular location">
    <subcellularLocation>
        <location evidence="2">Membrane</location>
        <topology evidence="2">Multi-pass membrane protein</topology>
    </subcellularLocation>
</comment>
<dbReference type="CDD" id="cd00130">
    <property type="entry name" value="PAS"/>
    <property type="match status" value="1"/>
</dbReference>
<evidence type="ECO:0000256" key="12">
    <source>
        <dbReference type="ARBA" id="ARBA00023136"/>
    </source>
</evidence>
<feature type="domain" description="PAC" evidence="15">
    <location>
        <begin position="257"/>
        <end position="309"/>
    </location>
</feature>
<dbReference type="CDD" id="cd00075">
    <property type="entry name" value="HATPase"/>
    <property type="match status" value="1"/>
</dbReference>
<keyword evidence="17" id="KW-1185">Reference proteome</keyword>
<dbReference type="SMART" id="SM00388">
    <property type="entry name" value="HisKA"/>
    <property type="match status" value="1"/>
</dbReference>
<dbReference type="SUPFAM" id="SSF55781">
    <property type="entry name" value="GAF domain-like"/>
    <property type="match status" value="1"/>
</dbReference>
<dbReference type="SUPFAM" id="SSF55874">
    <property type="entry name" value="ATPase domain of HSP90 chaperone/DNA topoisomerase II/histidine kinase"/>
    <property type="match status" value="1"/>
</dbReference>
<evidence type="ECO:0000256" key="5">
    <source>
        <dbReference type="ARBA" id="ARBA00022679"/>
    </source>
</evidence>
<dbReference type="OrthoDB" id="7179697at2"/>
<keyword evidence="10" id="KW-1133">Transmembrane helix</keyword>
<dbReference type="InterPro" id="IPR036890">
    <property type="entry name" value="HATPase_C_sf"/>
</dbReference>
<dbReference type="InterPro" id="IPR036097">
    <property type="entry name" value="HisK_dim/P_sf"/>
</dbReference>
<dbReference type="Pfam" id="PF00512">
    <property type="entry name" value="HisKA"/>
    <property type="match status" value="1"/>
</dbReference>
<dbReference type="InterPro" id="IPR050351">
    <property type="entry name" value="BphY/WalK/GraS-like"/>
</dbReference>
<dbReference type="InterPro" id="IPR004358">
    <property type="entry name" value="Sig_transdc_His_kin-like_C"/>
</dbReference>
<dbReference type="InterPro" id="IPR003594">
    <property type="entry name" value="HATPase_dom"/>
</dbReference>
<evidence type="ECO:0000256" key="9">
    <source>
        <dbReference type="ARBA" id="ARBA00022840"/>
    </source>
</evidence>
<organism evidence="16 17">
    <name type="scientific">Vannielia litorea</name>
    <dbReference type="NCBI Taxonomy" id="1217970"/>
    <lineage>
        <taxon>Bacteria</taxon>
        <taxon>Pseudomonadati</taxon>
        <taxon>Pseudomonadota</taxon>
        <taxon>Alphaproteobacteria</taxon>
        <taxon>Rhodobacterales</taxon>
        <taxon>Paracoccaceae</taxon>
        <taxon>Vannielia</taxon>
    </lineage>
</organism>
<dbReference type="SUPFAM" id="SSF47384">
    <property type="entry name" value="Homodimeric domain of signal transducing histidine kinase"/>
    <property type="match status" value="1"/>
</dbReference>
<evidence type="ECO:0000256" key="2">
    <source>
        <dbReference type="ARBA" id="ARBA00004141"/>
    </source>
</evidence>
<keyword evidence="5" id="KW-0808">Transferase</keyword>
<dbReference type="Pfam" id="PF02518">
    <property type="entry name" value="HATPase_c"/>
    <property type="match status" value="1"/>
</dbReference>
<dbReference type="InterPro" id="IPR000014">
    <property type="entry name" value="PAS"/>
</dbReference>
<sequence>MNELNKESRGTRGDAGYDHDAALRRLFFLSLDPDIDFATKVEELLTLGCETLGLELGIVSRIRGATYSVEHVSGADWAPEVGATFDVTRTYCTHTLMADDVVHFHHAGMSRIAEHPCYVDFGLESYIGVPIRAGKRRVGTLNFSAPATRAAFTEDEAELVRLFGRWLGEEWLKHERSRELADKTRLLNAIVESVPDAVVAVNRDREIEMVNTAAEQILGYDRKELIGKTTAFLYPDDAQFKANGERIFRKAEKTTIDHFDVKLRRKDGRVFPAEVFMSPLRDDDDELLGIVGVMRDITDQKALDRAREELISTVTHELRTPITSANGAVKLLTTEKARLSPVLQPTLEIAARNLDRLMRLVEDILVFEQLSSRSSSTERRPLKLGALLEMAAEDIRPFAMEHGITISVVPGDSASQTIRGDRHRLLQVLSNLLSNAIKASHRGSTVEVGLRRGGLGFWVRDYGKGIPDSLQPNLFERFSRAPQSYVEGHSGTGLGMGIVKEIVDQHEGDITFQTSVGAGTEFLVSFPATAIHAAE</sequence>
<dbReference type="SUPFAM" id="SSF55785">
    <property type="entry name" value="PYP-like sensor domain (PAS domain)"/>
    <property type="match status" value="1"/>
</dbReference>
<protein>
    <recommendedName>
        <fullName evidence="3">histidine kinase</fullName>
        <ecNumber evidence="3">2.7.13.3</ecNumber>
    </recommendedName>
</protein>
<gene>
    <name evidence="16" type="ORF">SAMN05444002_0920</name>
</gene>
<dbReference type="InterPro" id="IPR035965">
    <property type="entry name" value="PAS-like_dom_sf"/>
</dbReference>
<dbReference type="Gene3D" id="3.30.450.20">
    <property type="entry name" value="PAS domain"/>
    <property type="match status" value="1"/>
</dbReference>
<feature type="domain" description="Histidine kinase" evidence="13">
    <location>
        <begin position="313"/>
        <end position="530"/>
    </location>
</feature>
<dbReference type="Pfam" id="PF00989">
    <property type="entry name" value="PAS"/>
    <property type="match status" value="1"/>
</dbReference>
<dbReference type="GO" id="GO:0016020">
    <property type="term" value="C:membrane"/>
    <property type="evidence" value="ECO:0007669"/>
    <property type="project" value="UniProtKB-SubCell"/>
</dbReference>
<dbReference type="GO" id="GO:0006355">
    <property type="term" value="P:regulation of DNA-templated transcription"/>
    <property type="evidence" value="ECO:0007669"/>
    <property type="project" value="InterPro"/>
</dbReference>
<name>A0A1N6ELW7_9RHOB</name>
<feature type="domain" description="PAS" evidence="14">
    <location>
        <begin position="183"/>
        <end position="237"/>
    </location>
</feature>
<dbReference type="STRING" id="1217970.SAMN05444002_0920"/>
<dbReference type="GO" id="GO:0000155">
    <property type="term" value="F:phosphorelay sensor kinase activity"/>
    <property type="evidence" value="ECO:0007669"/>
    <property type="project" value="InterPro"/>
</dbReference>
<dbReference type="SMART" id="SM00387">
    <property type="entry name" value="HATPase_c"/>
    <property type="match status" value="1"/>
</dbReference>
<evidence type="ECO:0000256" key="11">
    <source>
        <dbReference type="ARBA" id="ARBA00023012"/>
    </source>
</evidence>
<dbReference type="InterPro" id="IPR005467">
    <property type="entry name" value="His_kinase_dom"/>
</dbReference>
<dbReference type="Gene3D" id="3.30.450.40">
    <property type="match status" value="1"/>
</dbReference>
<evidence type="ECO:0000256" key="4">
    <source>
        <dbReference type="ARBA" id="ARBA00022553"/>
    </source>
</evidence>
<dbReference type="NCBIfam" id="TIGR00229">
    <property type="entry name" value="sensory_box"/>
    <property type="match status" value="1"/>
</dbReference>
<proteinExistence type="predicted"/>
<dbReference type="CDD" id="cd00082">
    <property type="entry name" value="HisKA"/>
    <property type="match status" value="1"/>
</dbReference>
<dbReference type="InterPro" id="IPR000700">
    <property type="entry name" value="PAS-assoc_C"/>
</dbReference>
<dbReference type="InterPro" id="IPR003661">
    <property type="entry name" value="HisK_dim/P_dom"/>
</dbReference>
<dbReference type="PANTHER" id="PTHR42878:SF7">
    <property type="entry name" value="SENSOR HISTIDINE KINASE GLRK"/>
    <property type="match status" value="1"/>
</dbReference>
<evidence type="ECO:0000259" key="14">
    <source>
        <dbReference type="PROSITE" id="PS50112"/>
    </source>
</evidence>
<reference evidence="17" key="1">
    <citation type="submission" date="2016-11" db="EMBL/GenBank/DDBJ databases">
        <authorList>
            <person name="Varghese N."/>
            <person name="Submissions S."/>
        </authorList>
    </citation>
    <scope>NUCLEOTIDE SEQUENCE [LARGE SCALE GENOMIC DNA]</scope>
    <source>
        <strain evidence="17">DSM 29440</strain>
    </source>
</reference>
<keyword evidence="9" id="KW-0067">ATP-binding</keyword>
<dbReference type="SMART" id="SM00091">
    <property type="entry name" value="PAS"/>
    <property type="match status" value="1"/>
</dbReference>
<dbReference type="Gene3D" id="3.30.565.10">
    <property type="entry name" value="Histidine kinase-like ATPase, C-terminal domain"/>
    <property type="match status" value="1"/>
</dbReference>
<dbReference type="InterPro" id="IPR013767">
    <property type="entry name" value="PAS_fold"/>
</dbReference>
<dbReference type="SMART" id="SM00086">
    <property type="entry name" value="PAC"/>
    <property type="match status" value="1"/>
</dbReference>
<keyword evidence="7" id="KW-0547">Nucleotide-binding</keyword>
<dbReference type="AlphaFoldDB" id="A0A1N6ELW7"/>
<dbReference type="PROSITE" id="PS50112">
    <property type="entry name" value="PAS"/>
    <property type="match status" value="1"/>
</dbReference>
<evidence type="ECO:0000313" key="17">
    <source>
        <dbReference type="Proteomes" id="UP000184932"/>
    </source>
</evidence>
<dbReference type="EMBL" id="FSRL01000001">
    <property type="protein sequence ID" value="SIN84014.1"/>
    <property type="molecule type" value="Genomic_DNA"/>
</dbReference>
<dbReference type="RefSeq" id="WP_074255044.1">
    <property type="nucleotide sequence ID" value="NZ_FSRL01000001.1"/>
</dbReference>
<dbReference type="InterPro" id="IPR001610">
    <property type="entry name" value="PAC"/>
</dbReference>
<dbReference type="GO" id="GO:0005524">
    <property type="term" value="F:ATP binding"/>
    <property type="evidence" value="ECO:0007669"/>
    <property type="project" value="UniProtKB-KW"/>
</dbReference>
<dbReference type="InterPro" id="IPR003018">
    <property type="entry name" value="GAF"/>
</dbReference>
<dbReference type="Gene3D" id="1.10.287.130">
    <property type="match status" value="1"/>
</dbReference>
<dbReference type="InterPro" id="IPR029016">
    <property type="entry name" value="GAF-like_dom_sf"/>
</dbReference>
<evidence type="ECO:0000256" key="1">
    <source>
        <dbReference type="ARBA" id="ARBA00000085"/>
    </source>
</evidence>
<dbReference type="PRINTS" id="PR00344">
    <property type="entry name" value="BCTRLSENSOR"/>
</dbReference>
<dbReference type="Pfam" id="PF01590">
    <property type="entry name" value="GAF"/>
    <property type="match status" value="1"/>
</dbReference>
<keyword evidence="8" id="KW-0418">Kinase</keyword>
<evidence type="ECO:0000256" key="8">
    <source>
        <dbReference type="ARBA" id="ARBA00022777"/>
    </source>
</evidence>
<evidence type="ECO:0000259" key="15">
    <source>
        <dbReference type="PROSITE" id="PS50113"/>
    </source>
</evidence>
<dbReference type="GO" id="GO:0000156">
    <property type="term" value="F:phosphorelay response regulator activity"/>
    <property type="evidence" value="ECO:0007669"/>
    <property type="project" value="TreeGrafter"/>
</dbReference>
<evidence type="ECO:0000313" key="16">
    <source>
        <dbReference type="EMBL" id="SIN84014.1"/>
    </source>
</evidence>